<dbReference type="Pfam" id="PF07690">
    <property type="entry name" value="MFS_1"/>
    <property type="match status" value="1"/>
</dbReference>
<feature type="domain" description="Major facilitator superfamily (MFS) profile" evidence="7">
    <location>
        <begin position="18"/>
        <end position="553"/>
    </location>
</feature>
<feature type="transmembrane region" description="Helical" evidence="6">
    <location>
        <begin position="82"/>
        <end position="100"/>
    </location>
</feature>
<accession>A0A5C3PSC7</accession>
<evidence type="ECO:0000256" key="4">
    <source>
        <dbReference type="ARBA" id="ARBA00023136"/>
    </source>
</evidence>
<feature type="transmembrane region" description="Helical" evidence="6">
    <location>
        <begin position="52"/>
        <end position="70"/>
    </location>
</feature>
<dbReference type="Proteomes" id="UP000308197">
    <property type="component" value="Unassembled WGS sequence"/>
</dbReference>
<keyword evidence="4 6" id="KW-0472">Membrane</keyword>
<keyword evidence="3 6" id="KW-1133">Transmembrane helix</keyword>
<feature type="transmembrane region" description="Helical" evidence="6">
    <location>
        <begin position="396"/>
        <end position="414"/>
    </location>
</feature>
<feature type="transmembrane region" description="Helical" evidence="6">
    <location>
        <begin position="426"/>
        <end position="445"/>
    </location>
</feature>
<name>A0A5C3PSC7_9APHY</name>
<gene>
    <name evidence="8" type="ORF">K466DRAFT_332721</name>
</gene>
<dbReference type="InParanoid" id="A0A5C3PSC7"/>
<dbReference type="EMBL" id="ML211024">
    <property type="protein sequence ID" value="TFK91280.1"/>
    <property type="molecule type" value="Genomic_DNA"/>
</dbReference>
<proteinExistence type="predicted"/>
<dbReference type="AlphaFoldDB" id="A0A5C3PSC7"/>
<feature type="transmembrane region" description="Helical" evidence="6">
    <location>
        <begin position="328"/>
        <end position="348"/>
    </location>
</feature>
<feature type="region of interest" description="Disordered" evidence="5">
    <location>
        <begin position="565"/>
        <end position="600"/>
    </location>
</feature>
<evidence type="ECO:0000256" key="6">
    <source>
        <dbReference type="SAM" id="Phobius"/>
    </source>
</evidence>
<evidence type="ECO:0000256" key="3">
    <source>
        <dbReference type="ARBA" id="ARBA00022989"/>
    </source>
</evidence>
<dbReference type="GO" id="GO:0022857">
    <property type="term" value="F:transmembrane transporter activity"/>
    <property type="evidence" value="ECO:0007669"/>
    <property type="project" value="InterPro"/>
</dbReference>
<keyword evidence="2 6" id="KW-0812">Transmembrane</keyword>
<keyword evidence="9" id="KW-1185">Reference proteome</keyword>
<dbReference type="Gene3D" id="1.20.1250.20">
    <property type="entry name" value="MFS general substrate transporter like domains"/>
    <property type="match status" value="1"/>
</dbReference>
<dbReference type="InterPro" id="IPR011701">
    <property type="entry name" value="MFS"/>
</dbReference>
<feature type="transmembrane region" description="Helical" evidence="6">
    <location>
        <begin position="16"/>
        <end position="40"/>
    </location>
</feature>
<dbReference type="InterPro" id="IPR036259">
    <property type="entry name" value="MFS_trans_sf"/>
</dbReference>
<evidence type="ECO:0000256" key="1">
    <source>
        <dbReference type="ARBA" id="ARBA00004141"/>
    </source>
</evidence>
<feature type="transmembrane region" description="Helical" evidence="6">
    <location>
        <begin position="287"/>
        <end position="307"/>
    </location>
</feature>
<dbReference type="PANTHER" id="PTHR23501">
    <property type="entry name" value="MAJOR FACILITATOR SUPERFAMILY"/>
    <property type="match status" value="1"/>
</dbReference>
<evidence type="ECO:0000259" key="7">
    <source>
        <dbReference type="PROSITE" id="PS50850"/>
    </source>
</evidence>
<evidence type="ECO:0000256" key="2">
    <source>
        <dbReference type="ARBA" id="ARBA00022692"/>
    </source>
</evidence>
<feature type="transmembrane region" description="Helical" evidence="6">
    <location>
        <begin position="194"/>
        <end position="215"/>
    </location>
</feature>
<dbReference type="SUPFAM" id="SSF103473">
    <property type="entry name" value="MFS general substrate transporter"/>
    <property type="match status" value="2"/>
</dbReference>
<dbReference type="InterPro" id="IPR020846">
    <property type="entry name" value="MFS_dom"/>
</dbReference>
<feature type="transmembrane region" description="Helical" evidence="6">
    <location>
        <begin position="221"/>
        <end position="241"/>
    </location>
</feature>
<dbReference type="PROSITE" id="PS50850">
    <property type="entry name" value="MFS"/>
    <property type="match status" value="1"/>
</dbReference>
<comment type="subcellular location">
    <subcellularLocation>
        <location evidence="1">Membrane</location>
        <topology evidence="1">Multi-pass membrane protein</topology>
    </subcellularLocation>
</comment>
<dbReference type="GO" id="GO:0005886">
    <property type="term" value="C:plasma membrane"/>
    <property type="evidence" value="ECO:0007669"/>
    <property type="project" value="TreeGrafter"/>
</dbReference>
<protein>
    <submittedName>
        <fullName evidence="8">Iron permease</fullName>
    </submittedName>
</protein>
<dbReference type="STRING" id="1314778.A0A5C3PSC7"/>
<evidence type="ECO:0000313" key="9">
    <source>
        <dbReference type="Proteomes" id="UP000308197"/>
    </source>
</evidence>
<feature type="compositionally biased region" description="Basic and acidic residues" evidence="5">
    <location>
        <begin position="565"/>
        <end position="577"/>
    </location>
</feature>
<evidence type="ECO:0000313" key="8">
    <source>
        <dbReference type="EMBL" id="TFK91280.1"/>
    </source>
</evidence>
<dbReference type="PANTHER" id="PTHR23501:SF102">
    <property type="entry name" value="DRUG TRANSPORTER, PUTATIVE (AFU_ORTHOLOGUE AFUA_3G08530)-RELATED"/>
    <property type="match status" value="1"/>
</dbReference>
<feature type="transmembrane region" description="Helical" evidence="6">
    <location>
        <begin position="262"/>
        <end position="281"/>
    </location>
</feature>
<sequence length="600" mass="64429">MENDASSSPTRGFDFWMVYVSNLVIDMLSVLDLMAVSTALPTIVSHLNGTDFIWAGSAYTIASTAIVPLVGDLVSGFGRKPVLLAFVFIFALGSAISGAAQNMNMLIAGRGTPASLHAASGWIYQSRRIARSTRQRYPLLGTAFLHDCAFSIMSHVTHRSLAIQGFGGGGCLAVTEIVYADLVPLPERGKFQGIVVSVWAIGCAIGPPIGGAIANSGAWRWLFFLNLPLCGIAMVLTSVFLKVRAPKTSLKEKLRQMDWIGITIIVGSTVSLALAFTWGGLRFPWDSANVLAPMIIGAVGIGFFLVAERYWIKGATVPSHFFSSPTTLSGYMGTFFHGIISLAAIYYMPVYFQAVQNASAIGSGVDIFPITFTIPFSALATGISVKALKKYRPQNYIGWAITLIGFGAITRLDADSTRAQYICSQIPLGIGLGIVWVGTQFPILAPLPVSNNAHALAFFTFTRRFAQSWGIIIGGTILQNILLKDLPPSYVATLPQGVQLAYAIIPDIRGLDPELRREVQVAFANATQVIWKTMLGIAGVGILTCLPMREETLRESLDEQWGLKDKEAKGLESDSEKGLGSQDKIAEGGSTELKGAVAES</sequence>
<feature type="transmembrane region" description="Helical" evidence="6">
    <location>
        <begin position="162"/>
        <end position="182"/>
    </location>
</feature>
<reference evidence="8 9" key="1">
    <citation type="journal article" date="2019" name="Nat. Ecol. Evol.">
        <title>Megaphylogeny resolves global patterns of mushroom evolution.</title>
        <authorList>
            <person name="Varga T."/>
            <person name="Krizsan K."/>
            <person name="Foldi C."/>
            <person name="Dima B."/>
            <person name="Sanchez-Garcia M."/>
            <person name="Sanchez-Ramirez S."/>
            <person name="Szollosi G.J."/>
            <person name="Szarkandi J.G."/>
            <person name="Papp V."/>
            <person name="Albert L."/>
            <person name="Andreopoulos W."/>
            <person name="Angelini C."/>
            <person name="Antonin V."/>
            <person name="Barry K.W."/>
            <person name="Bougher N.L."/>
            <person name="Buchanan P."/>
            <person name="Buyck B."/>
            <person name="Bense V."/>
            <person name="Catcheside P."/>
            <person name="Chovatia M."/>
            <person name="Cooper J."/>
            <person name="Damon W."/>
            <person name="Desjardin D."/>
            <person name="Finy P."/>
            <person name="Geml J."/>
            <person name="Haridas S."/>
            <person name="Hughes K."/>
            <person name="Justo A."/>
            <person name="Karasinski D."/>
            <person name="Kautmanova I."/>
            <person name="Kiss B."/>
            <person name="Kocsube S."/>
            <person name="Kotiranta H."/>
            <person name="LaButti K.M."/>
            <person name="Lechner B.E."/>
            <person name="Liimatainen K."/>
            <person name="Lipzen A."/>
            <person name="Lukacs Z."/>
            <person name="Mihaltcheva S."/>
            <person name="Morgado L.N."/>
            <person name="Niskanen T."/>
            <person name="Noordeloos M.E."/>
            <person name="Ohm R.A."/>
            <person name="Ortiz-Santana B."/>
            <person name="Ovrebo C."/>
            <person name="Racz N."/>
            <person name="Riley R."/>
            <person name="Savchenko A."/>
            <person name="Shiryaev A."/>
            <person name="Soop K."/>
            <person name="Spirin V."/>
            <person name="Szebenyi C."/>
            <person name="Tomsovsky M."/>
            <person name="Tulloss R.E."/>
            <person name="Uehling J."/>
            <person name="Grigoriev I.V."/>
            <person name="Vagvolgyi C."/>
            <person name="Papp T."/>
            <person name="Martin F.M."/>
            <person name="Miettinen O."/>
            <person name="Hibbett D.S."/>
            <person name="Nagy L.G."/>
        </authorList>
    </citation>
    <scope>NUCLEOTIDE SEQUENCE [LARGE SCALE GENOMIC DNA]</scope>
    <source>
        <strain evidence="8 9">HHB13444</strain>
    </source>
</reference>
<organism evidence="8 9">
    <name type="scientific">Polyporus arcularius HHB13444</name>
    <dbReference type="NCBI Taxonomy" id="1314778"/>
    <lineage>
        <taxon>Eukaryota</taxon>
        <taxon>Fungi</taxon>
        <taxon>Dikarya</taxon>
        <taxon>Basidiomycota</taxon>
        <taxon>Agaricomycotina</taxon>
        <taxon>Agaricomycetes</taxon>
        <taxon>Polyporales</taxon>
        <taxon>Polyporaceae</taxon>
        <taxon>Polyporus</taxon>
    </lineage>
</organism>
<evidence type="ECO:0000256" key="5">
    <source>
        <dbReference type="SAM" id="MobiDB-lite"/>
    </source>
</evidence>